<keyword evidence="1" id="KW-0472">Membrane</keyword>
<dbReference type="AlphaFoldDB" id="A0AA36NCL8"/>
<accession>A0AA36NCL8</accession>
<keyword evidence="1" id="KW-1133">Transmembrane helix</keyword>
<keyword evidence="1" id="KW-0812">Transmembrane</keyword>
<sequence>MAMRQKRLLPQACILLALAASGRAFLSCAWEASPRSAFCGFRGGNDRGGLIGGGTNVPRMADYSMQAARMFDNMRGPAVLLAGAIVPLGFFAAPRIEKDDPAWLKRGKRLHYLLASIAICCELVAVVWSTIAVNKLNETNTAPARSLMELLQRDYELPWIGCNVNFIFGLMGFASLLVSFSYVSFGPVSRPIACTVLAAECFIISIVNDGVVQGDGQEGGLRFGCNLFSLVRRYLRLLLVHAVKGQRIMVVASFLMLFLAAYYLAKLQLQKQED</sequence>
<evidence type="ECO:0000313" key="3">
    <source>
        <dbReference type="EMBL" id="CAJ1397343.1"/>
    </source>
</evidence>
<proteinExistence type="predicted"/>
<evidence type="ECO:0000313" key="4">
    <source>
        <dbReference type="Proteomes" id="UP001178507"/>
    </source>
</evidence>
<feature type="transmembrane region" description="Helical" evidence="1">
    <location>
        <begin position="112"/>
        <end position="131"/>
    </location>
</feature>
<feature type="transmembrane region" description="Helical" evidence="1">
    <location>
        <begin position="248"/>
        <end position="265"/>
    </location>
</feature>
<evidence type="ECO:0000256" key="1">
    <source>
        <dbReference type="SAM" id="Phobius"/>
    </source>
</evidence>
<evidence type="ECO:0000256" key="2">
    <source>
        <dbReference type="SAM" id="SignalP"/>
    </source>
</evidence>
<feature type="signal peptide" evidence="2">
    <location>
        <begin position="1"/>
        <end position="24"/>
    </location>
</feature>
<dbReference type="EMBL" id="CAUJNA010003263">
    <property type="protein sequence ID" value="CAJ1397343.1"/>
    <property type="molecule type" value="Genomic_DNA"/>
</dbReference>
<keyword evidence="4" id="KW-1185">Reference proteome</keyword>
<feature type="chain" id="PRO_5041274655" evidence="2">
    <location>
        <begin position="25"/>
        <end position="274"/>
    </location>
</feature>
<comment type="caution">
    <text evidence="3">The sequence shown here is derived from an EMBL/GenBank/DDBJ whole genome shotgun (WGS) entry which is preliminary data.</text>
</comment>
<reference evidence="3" key="1">
    <citation type="submission" date="2023-08" db="EMBL/GenBank/DDBJ databases">
        <authorList>
            <person name="Chen Y."/>
            <person name="Shah S."/>
            <person name="Dougan E. K."/>
            <person name="Thang M."/>
            <person name="Chan C."/>
        </authorList>
    </citation>
    <scope>NUCLEOTIDE SEQUENCE</scope>
</reference>
<feature type="transmembrane region" description="Helical" evidence="1">
    <location>
        <begin position="157"/>
        <end position="183"/>
    </location>
</feature>
<gene>
    <name evidence="3" type="ORF">EVOR1521_LOCUS21382</name>
</gene>
<protein>
    <submittedName>
        <fullName evidence="3">Uncharacterized protein</fullName>
    </submittedName>
</protein>
<organism evidence="3 4">
    <name type="scientific">Effrenium voratum</name>
    <dbReference type="NCBI Taxonomy" id="2562239"/>
    <lineage>
        <taxon>Eukaryota</taxon>
        <taxon>Sar</taxon>
        <taxon>Alveolata</taxon>
        <taxon>Dinophyceae</taxon>
        <taxon>Suessiales</taxon>
        <taxon>Symbiodiniaceae</taxon>
        <taxon>Effrenium</taxon>
    </lineage>
</organism>
<feature type="transmembrane region" description="Helical" evidence="1">
    <location>
        <begin position="74"/>
        <end position="92"/>
    </location>
</feature>
<keyword evidence="2" id="KW-0732">Signal</keyword>
<dbReference type="Proteomes" id="UP001178507">
    <property type="component" value="Unassembled WGS sequence"/>
</dbReference>
<name>A0AA36NCL8_9DINO</name>